<dbReference type="PANTHER" id="PTHR35457">
    <property type="entry name" value="HEME A SYNTHASE"/>
    <property type="match status" value="1"/>
</dbReference>
<evidence type="ECO:0000256" key="10">
    <source>
        <dbReference type="ARBA" id="ARBA00023157"/>
    </source>
</evidence>
<reference evidence="13 14" key="1">
    <citation type="submission" date="2019-05" db="EMBL/GenBank/DDBJ databases">
        <title>Genome sequencing of F202Z8.</title>
        <authorList>
            <person name="Kwon Y.M."/>
        </authorList>
    </citation>
    <scope>NUCLEOTIDE SEQUENCE [LARGE SCALE GENOMIC DNA]</scope>
    <source>
        <strain evidence="13 14">F202Z8</strain>
    </source>
</reference>
<keyword evidence="3 12" id="KW-0812">Transmembrane</keyword>
<keyword evidence="4" id="KW-0479">Metal-binding</keyword>
<feature type="transmembrane region" description="Helical" evidence="12">
    <location>
        <begin position="207"/>
        <end position="224"/>
    </location>
</feature>
<dbReference type="Pfam" id="PF02628">
    <property type="entry name" value="COX15-CtaA"/>
    <property type="match status" value="1"/>
</dbReference>
<comment type="subcellular location">
    <subcellularLocation>
        <location evidence="1">Membrane</location>
        <topology evidence="1">Multi-pass membrane protein</topology>
    </subcellularLocation>
</comment>
<dbReference type="OrthoDB" id="1447144at2"/>
<dbReference type="GO" id="GO:0016491">
    <property type="term" value="F:oxidoreductase activity"/>
    <property type="evidence" value="ECO:0007669"/>
    <property type="project" value="UniProtKB-KW"/>
</dbReference>
<evidence type="ECO:0000256" key="7">
    <source>
        <dbReference type="ARBA" id="ARBA00023004"/>
    </source>
</evidence>
<gene>
    <name evidence="13" type="ORF">FGM00_04160</name>
</gene>
<evidence type="ECO:0000256" key="9">
    <source>
        <dbReference type="ARBA" id="ARBA00023136"/>
    </source>
</evidence>
<dbReference type="EMBL" id="CP040710">
    <property type="protein sequence ID" value="QCX02276.1"/>
    <property type="molecule type" value="Genomic_DNA"/>
</dbReference>
<keyword evidence="5 12" id="KW-1133">Transmembrane helix</keyword>
<dbReference type="RefSeq" id="WP_138854612.1">
    <property type="nucleotide sequence ID" value="NZ_CP040710.1"/>
</dbReference>
<evidence type="ECO:0000256" key="11">
    <source>
        <dbReference type="ARBA" id="ARBA00023444"/>
    </source>
</evidence>
<evidence type="ECO:0000256" key="12">
    <source>
        <dbReference type="SAM" id="Phobius"/>
    </source>
</evidence>
<evidence type="ECO:0000256" key="3">
    <source>
        <dbReference type="ARBA" id="ARBA00022692"/>
    </source>
</evidence>
<feature type="transmembrane region" description="Helical" evidence="12">
    <location>
        <begin position="12"/>
        <end position="30"/>
    </location>
</feature>
<dbReference type="PANTHER" id="PTHR35457:SF1">
    <property type="entry name" value="HEME A SYNTHASE"/>
    <property type="match status" value="1"/>
</dbReference>
<keyword evidence="8" id="KW-0350">Heme biosynthesis</keyword>
<evidence type="ECO:0000256" key="4">
    <source>
        <dbReference type="ARBA" id="ARBA00022723"/>
    </source>
</evidence>
<dbReference type="AlphaFoldDB" id="A0A5B7SUL2"/>
<evidence type="ECO:0000313" key="14">
    <source>
        <dbReference type="Proteomes" id="UP000310017"/>
    </source>
</evidence>
<keyword evidence="14" id="KW-1185">Reference proteome</keyword>
<feature type="transmembrane region" description="Helical" evidence="12">
    <location>
        <begin position="312"/>
        <end position="332"/>
    </location>
</feature>
<dbReference type="Proteomes" id="UP000310017">
    <property type="component" value="Chromosome"/>
</dbReference>
<accession>A0A5B7SUL2</accession>
<keyword evidence="6" id="KW-0560">Oxidoreductase</keyword>
<feature type="transmembrane region" description="Helical" evidence="12">
    <location>
        <begin position="173"/>
        <end position="191"/>
    </location>
</feature>
<feature type="transmembrane region" description="Helical" evidence="12">
    <location>
        <begin position="286"/>
        <end position="306"/>
    </location>
</feature>
<evidence type="ECO:0000256" key="8">
    <source>
        <dbReference type="ARBA" id="ARBA00023133"/>
    </source>
</evidence>
<organism evidence="13 14">
    <name type="scientific">Aggregatimonas sangjinii</name>
    <dbReference type="NCBI Taxonomy" id="2583587"/>
    <lineage>
        <taxon>Bacteria</taxon>
        <taxon>Pseudomonadati</taxon>
        <taxon>Bacteroidota</taxon>
        <taxon>Flavobacteriia</taxon>
        <taxon>Flavobacteriales</taxon>
        <taxon>Flavobacteriaceae</taxon>
        <taxon>Aggregatimonas</taxon>
    </lineage>
</organism>
<keyword evidence="7" id="KW-0408">Iron</keyword>
<proteinExistence type="predicted"/>
<dbReference type="GO" id="GO:0046872">
    <property type="term" value="F:metal ion binding"/>
    <property type="evidence" value="ECO:0007669"/>
    <property type="project" value="UniProtKB-KW"/>
</dbReference>
<comment type="pathway">
    <text evidence="11">Porphyrin-containing compound metabolism.</text>
</comment>
<protein>
    <submittedName>
        <fullName evidence="13">Heme A synthase</fullName>
    </submittedName>
</protein>
<keyword evidence="2" id="KW-1003">Cell membrane</keyword>
<feature type="transmembrane region" description="Helical" evidence="12">
    <location>
        <begin position="112"/>
        <end position="133"/>
    </location>
</feature>
<keyword evidence="9 12" id="KW-0472">Membrane</keyword>
<evidence type="ECO:0000313" key="13">
    <source>
        <dbReference type="EMBL" id="QCX02276.1"/>
    </source>
</evidence>
<keyword evidence="10" id="KW-1015">Disulfide bond</keyword>
<dbReference type="GO" id="GO:0006784">
    <property type="term" value="P:heme A biosynthetic process"/>
    <property type="evidence" value="ECO:0007669"/>
    <property type="project" value="InterPro"/>
</dbReference>
<evidence type="ECO:0000256" key="5">
    <source>
        <dbReference type="ARBA" id="ARBA00022989"/>
    </source>
</evidence>
<name>A0A5B7SUL2_9FLAO</name>
<evidence type="ECO:0000256" key="2">
    <source>
        <dbReference type="ARBA" id="ARBA00022475"/>
    </source>
</evidence>
<dbReference type="InterPro" id="IPR003780">
    <property type="entry name" value="COX15/CtaA_fam"/>
</dbReference>
<evidence type="ECO:0000256" key="6">
    <source>
        <dbReference type="ARBA" id="ARBA00023002"/>
    </source>
</evidence>
<dbReference type="KEGG" id="asag:FGM00_04160"/>
<dbReference type="InterPro" id="IPR050450">
    <property type="entry name" value="COX15/CtaA_HemeA_synthase"/>
</dbReference>
<feature type="transmembrane region" description="Helical" evidence="12">
    <location>
        <begin position="145"/>
        <end position="167"/>
    </location>
</feature>
<dbReference type="GO" id="GO:0016020">
    <property type="term" value="C:membrane"/>
    <property type="evidence" value="ECO:0007669"/>
    <property type="project" value="UniProtKB-SubCell"/>
</dbReference>
<evidence type="ECO:0000256" key="1">
    <source>
        <dbReference type="ARBA" id="ARBA00004141"/>
    </source>
</evidence>
<sequence>MQNSFHKSAKITLILVYLVIAAGAIVRMTGSGMGCPDWPKCFGYYIPPTEASQLEWAPKKAYEEGQVIIRNESLKVAKSDFISPLQYADENWEPYSKHEYAIFNPWHTWIEFINRLLGALAGLATLVLAYISLRYWKKNRAVTILSVLTVLAMGFQAWLGATVVYSVLEPVKITIHMVMALVIVAMLLYLIHRTKERKIESKKSNSIYLWLSLAVGITLVQVILGTQVRQFVDEQIDLVGEVAKDRWLENPTLQFYVHRSFSIAVVLLNVFIAFKIRKENLGFTKIDWVLGILLLEVLSGVIMYYFDFPFSSQPVHLILASLLFGTQFYLVLEALHAKRSHKTL</sequence>
<feature type="transmembrane region" description="Helical" evidence="12">
    <location>
        <begin position="256"/>
        <end position="274"/>
    </location>
</feature>